<dbReference type="AlphaFoldDB" id="A0A9D4S0M8"/>
<protein>
    <submittedName>
        <fullName evidence="1">Uncharacterized protein</fullName>
    </submittedName>
</protein>
<reference evidence="1" key="2">
    <citation type="submission" date="2020-11" db="EMBL/GenBank/DDBJ databases">
        <authorList>
            <person name="McCartney M.A."/>
            <person name="Auch B."/>
            <person name="Kono T."/>
            <person name="Mallez S."/>
            <person name="Becker A."/>
            <person name="Gohl D.M."/>
            <person name="Silverstein K.A.T."/>
            <person name="Koren S."/>
            <person name="Bechman K.B."/>
            <person name="Herman A."/>
            <person name="Abrahante J.E."/>
            <person name="Garbe J."/>
        </authorList>
    </citation>
    <scope>NUCLEOTIDE SEQUENCE</scope>
    <source>
        <strain evidence="1">Duluth1</strain>
        <tissue evidence="1">Whole animal</tissue>
    </source>
</reference>
<comment type="caution">
    <text evidence="1">The sequence shown here is derived from an EMBL/GenBank/DDBJ whole genome shotgun (WGS) entry which is preliminary data.</text>
</comment>
<organism evidence="1 2">
    <name type="scientific">Dreissena polymorpha</name>
    <name type="common">Zebra mussel</name>
    <name type="synonym">Mytilus polymorpha</name>
    <dbReference type="NCBI Taxonomy" id="45954"/>
    <lineage>
        <taxon>Eukaryota</taxon>
        <taxon>Metazoa</taxon>
        <taxon>Spiralia</taxon>
        <taxon>Lophotrochozoa</taxon>
        <taxon>Mollusca</taxon>
        <taxon>Bivalvia</taxon>
        <taxon>Autobranchia</taxon>
        <taxon>Heteroconchia</taxon>
        <taxon>Euheterodonta</taxon>
        <taxon>Imparidentia</taxon>
        <taxon>Neoheterodontei</taxon>
        <taxon>Myida</taxon>
        <taxon>Dreissenoidea</taxon>
        <taxon>Dreissenidae</taxon>
        <taxon>Dreissena</taxon>
    </lineage>
</organism>
<evidence type="ECO:0000313" key="2">
    <source>
        <dbReference type="Proteomes" id="UP000828390"/>
    </source>
</evidence>
<dbReference type="Proteomes" id="UP000828390">
    <property type="component" value="Unassembled WGS sequence"/>
</dbReference>
<keyword evidence="2" id="KW-1185">Reference proteome</keyword>
<evidence type="ECO:0000313" key="1">
    <source>
        <dbReference type="EMBL" id="KAH3887746.1"/>
    </source>
</evidence>
<sequence length="88" mass="10021">MIFTNLGQKFYGDDVTAKLEHGPFWGVITRQDRDVHAEAEGSPFLLSIQRSLVSHLVDLPSIFNFTSLLNMWARNEREKGMCPQQLNG</sequence>
<reference evidence="1" key="1">
    <citation type="journal article" date="2019" name="bioRxiv">
        <title>The Genome of the Zebra Mussel, Dreissena polymorpha: A Resource for Invasive Species Research.</title>
        <authorList>
            <person name="McCartney M.A."/>
            <person name="Auch B."/>
            <person name="Kono T."/>
            <person name="Mallez S."/>
            <person name="Zhang Y."/>
            <person name="Obille A."/>
            <person name="Becker A."/>
            <person name="Abrahante J.E."/>
            <person name="Garbe J."/>
            <person name="Badalamenti J.P."/>
            <person name="Herman A."/>
            <person name="Mangelson H."/>
            <person name="Liachko I."/>
            <person name="Sullivan S."/>
            <person name="Sone E.D."/>
            <person name="Koren S."/>
            <person name="Silverstein K.A.T."/>
            <person name="Beckman K.B."/>
            <person name="Gohl D.M."/>
        </authorList>
    </citation>
    <scope>NUCLEOTIDE SEQUENCE</scope>
    <source>
        <strain evidence="1">Duluth1</strain>
        <tissue evidence="1">Whole animal</tissue>
    </source>
</reference>
<accession>A0A9D4S0M8</accession>
<proteinExistence type="predicted"/>
<dbReference type="EMBL" id="JAIWYP010000001">
    <property type="protein sequence ID" value="KAH3887746.1"/>
    <property type="molecule type" value="Genomic_DNA"/>
</dbReference>
<name>A0A9D4S0M8_DREPO</name>
<gene>
    <name evidence="1" type="ORF">DPMN_011765</name>
</gene>